<evidence type="ECO:0000256" key="1">
    <source>
        <dbReference type="SAM" id="MobiDB-lite"/>
    </source>
</evidence>
<evidence type="ECO:0000313" key="3">
    <source>
        <dbReference type="Proteomes" id="UP000288805"/>
    </source>
</evidence>
<reference evidence="2 3" key="1">
    <citation type="journal article" date="2018" name="PLoS Genet.">
        <title>Population sequencing reveals clonal diversity and ancestral inbreeding in the grapevine cultivar Chardonnay.</title>
        <authorList>
            <person name="Roach M.J."/>
            <person name="Johnson D.L."/>
            <person name="Bohlmann J."/>
            <person name="van Vuuren H.J."/>
            <person name="Jones S.J."/>
            <person name="Pretorius I.S."/>
            <person name="Schmidt S.A."/>
            <person name="Borneman A.R."/>
        </authorList>
    </citation>
    <scope>NUCLEOTIDE SEQUENCE [LARGE SCALE GENOMIC DNA]</scope>
    <source>
        <strain evidence="3">cv. Chardonnay</strain>
        <tissue evidence="2">Leaf</tissue>
    </source>
</reference>
<feature type="region of interest" description="Disordered" evidence="1">
    <location>
        <begin position="1"/>
        <end position="20"/>
    </location>
</feature>
<evidence type="ECO:0000313" key="2">
    <source>
        <dbReference type="EMBL" id="RVW13765.1"/>
    </source>
</evidence>
<dbReference type="AlphaFoldDB" id="A0A438BS19"/>
<feature type="compositionally biased region" description="Basic and acidic residues" evidence="1">
    <location>
        <begin position="149"/>
        <end position="167"/>
    </location>
</feature>
<comment type="caution">
    <text evidence="2">The sequence shown here is derived from an EMBL/GenBank/DDBJ whole genome shotgun (WGS) entry which is preliminary data.</text>
</comment>
<organism evidence="2 3">
    <name type="scientific">Vitis vinifera</name>
    <name type="common">Grape</name>
    <dbReference type="NCBI Taxonomy" id="29760"/>
    <lineage>
        <taxon>Eukaryota</taxon>
        <taxon>Viridiplantae</taxon>
        <taxon>Streptophyta</taxon>
        <taxon>Embryophyta</taxon>
        <taxon>Tracheophyta</taxon>
        <taxon>Spermatophyta</taxon>
        <taxon>Magnoliopsida</taxon>
        <taxon>eudicotyledons</taxon>
        <taxon>Gunneridae</taxon>
        <taxon>Pentapetalae</taxon>
        <taxon>rosids</taxon>
        <taxon>Vitales</taxon>
        <taxon>Vitaceae</taxon>
        <taxon>Viteae</taxon>
        <taxon>Vitis</taxon>
    </lineage>
</organism>
<dbReference type="EMBL" id="QGNW01002645">
    <property type="protein sequence ID" value="RVW13765.1"/>
    <property type="molecule type" value="Genomic_DNA"/>
</dbReference>
<gene>
    <name evidence="2" type="ORF">CK203_083643</name>
</gene>
<name>A0A438BS19_VITVI</name>
<proteinExistence type="predicted"/>
<dbReference type="Proteomes" id="UP000288805">
    <property type="component" value="Unassembled WGS sequence"/>
</dbReference>
<accession>A0A438BS19</accession>
<protein>
    <submittedName>
        <fullName evidence="2">Uncharacterized protein</fullName>
    </submittedName>
</protein>
<feature type="region of interest" description="Disordered" evidence="1">
    <location>
        <begin position="149"/>
        <end position="182"/>
    </location>
</feature>
<sequence>MNIHHVRSHPISPVGDGASRFQQGRGHEAHPLLGPWAGLLESPDREFHLHRSLQIPGRIGYSFLCLQEEKRLACKMGEKASYDCLNKLFMISANERNYQILLTNWNLLAVVREPRLYILPHPLPKVLVPGEHHVLKDLPFYEVAHATDPKARQDRLDQREKKREEGTLRQAPCGNRPTTGPTVCLMTKKKKPVTQPTKQVSASPLASLLASAPSASSFTAITEQDSAANTPSMGTDPETEIEPVMPCIIYEVEEKEDMVANLRAGFKERQHKCLSESIAVTPPSAKKSCTEVPRSEPIPNIPSTPKP</sequence>
<feature type="region of interest" description="Disordered" evidence="1">
    <location>
        <begin position="283"/>
        <end position="307"/>
    </location>
</feature>